<evidence type="ECO:0000256" key="2">
    <source>
        <dbReference type="SAM" id="MobiDB-lite"/>
    </source>
</evidence>
<dbReference type="AlphaFoldDB" id="A0A0C9UUC2"/>
<dbReference type="PROSITE" id="PS50966">
    <property type="entry name" value="ZF_SWIM"/>
    <property type="match status" value="1"/>
</dbReference>
<evidence type="ECO:0000259" key="3">
    <source>
        <dbReference type="PROSITE" id="PS50966"/>
    </source>
</evidence>
<dbReference type="InterPro" id="IPR007527">
    <property type="entry name" value="Znf_SWIM"/>
</dbReference>
<keyword evidence="1" id="KW-0863">Zinc-finger</keyword>
<dbReference type="Pfam" id="PF10551">
    <property type="entry name" value="MULE"/>
    <property type="match status" value="1"/>
</dbReference>
<name>A0A0C9UUC2_SPHS4</name>
<dbReference type="InterPro" id="IPR018289">
    <property type="entry name" value="MULE_transposase_dom"/>
</dbReference>
<protein>
    <recommendedName>
        <fullName evidence="3">SWIM-type domain-containing protein</fullName>
    </recommendedName>
</protein>
<keyword evidence="1" id="KW-0862">Zinc</keyword>
<evidence type="ECO:0000256" key="1">
    <source>
        <dbReference type="PROSITE-ProRule" id="PRU00325"/>
    </source>
</evidence>
<evidence type="ECO:0000313" key="4">
    <source>
        <dbReference type="EMBL" id="KIJ46630.1"/>
    </source>
</evidence>
<feature type="domain" description="SWIM-type" evidence="3">
    <location>
        <begin position="693"/>
        <end position="728"/>
    </location>
</feature>
<dbReference type="OrthoDB" id="2422225at2759"/>
<dbReference type="Proteomes" id="UP000054279">
    <property type="component" value="Unassembled WGS sequence"/>
</dbReference>
<dbReference type="EMBL" id="KN837106">
    <property type="protein sequence ID" value="KIJ46630.1"/>
    <property type="molecule type" value="Genomic_DNA"/>
</dbReference>
<dbReference type="GO" id="GO:0008270">
    <property type="term" value="F:zinc ion binding"/>
    <property type="evidence" value="ECO:0007669"/>
    <property type="project" value="UniProtKB-KW"/>
</dbReference>
<keyword evidence="5" id="KW-1185">Reference proteome</keyword>
<feature type="region of interest" description="Disordered" evidence="2">
    <location>
        <begin position="939"/>
        <end position="963"/>
    </location>
</feature>
<evidence type="ECO:0000313" key="5">
    <source>
        <dbReference type="Proteomes" id="UP000054279"/>
    </source>
</evidence>
<organism evidence="4 5">
    <name type="scientific">Sphaerobolus stellatus (strain SS14)</name>
    <dbReference type="NCBI Taxonomy" id="990650"/>
    <lineage>
        <taxon>Eukaryota</taxon>
        <taxon>Fungi</taxon>
        <taxon>Dikarya</taxon>
        <taxon>Basidiomycota</taxon>
        <taxon>Agaricomycotina</taxon>
        <taxon>Agaricomycetes</taxon>
        <taxon>Phallomycetidae</taxon>
        <taxon>Geastrales</taxon>
        <taxon>Sphaerobolaceae</taxon>
        <taxon>Sphaerobolus</taxon>
    </lineage>
</organism>
<keyword evidence="1" id="KW-0479">Metal-binding</keyword>
<gene>
    <name evidence="4" type="ORF">M422DRAFT_249787</name>
</gene>
<dbReference type="HOGENOM" id="CLU_007844_0_1_1"/>
<reference evidence="4 5" key="1">
    <citation type="submission" date="2014-06" db="EMBL/GenBank/DDBJ databases">
        <title>Evolutionary Origins and Diversification of the Mycorrhizal Mutualists.</title>
        <authorList>
            <consortium name="DOE Joint Genome Institute"/>
            <consortium name="Mycorrhizal Genomics Consortium"/>
            <person name="Kohler A."/>
            <person name="Kuo A."/>
            <person name="Nagy L.G."/>
            <person name="Floudas D."/>
            <person name="Copeland A."/>
            <person name="Barry K.W."/>
            <person name="Cichocki N."/>
            <person name="Veneault-Fourrey C."/>
            <person name="LaButti K."/>
            <person name="Lindquist E.A."/>
            <person name="Lipzen A."/>
            <person name="Lundell T."/>
            <person name="Morin E."/>
            <person name="Murat C."/>
            <person name="Riley R."/>
            <person name="Ohm R."/>
            <person name="Sun H."/>
            <person name="Tunlid A."/>
            <person name="Henrissat B."/>
            <person name="Grigoriev I.V."/>
            <person name="Hibbett D.S."/>
            <person name="Martin F."/>
        </authorList>
    </citation>
    <scope>NUCLEOTIDE SEQUENCE [LARGE SCALE GENOMIC DNA]</scope>
    <source>
        <strain evidence="4 5">SS14</strain>
    </source>
</reference>
<proteinExistence type="predicted"/>
<accession>A0A0C9UUC2</accession>
<sequence>MSSNNASGITFGLDITSIPPAPQSNIFQRGGEIKVQMSLLFLDETQRAAINTAYQDQPPFFHLYNRDSVAQASAQGILMDNGLDIMNLGDLGSRWSIRWSSRNGKGSNPTRRVLLQCMCGSSTKARFEKQNVQRKEIGETPLSREWKRKMPYDFTGCLAHIDLTYNENDSRILRIVGIPSHNEKCATQTMQRLPPIPLHEHVWQIALEQLEQGASITAIQTRNRELCQIKGYQEQSTWNPATANVRYELLPSNSRSLYRQFSQKLGVDITKPPQYNIDDWLDKSSPNYKPEIAAAVFYYRARVAEDTRLRVCIQTEEMKNAAWKYSHQNQLILDGTFGVCDRRVLLFIALGVDENNKGVPLAFFLFSAPAGNRATHAGYDTDILHELLTQWHNSLGKKNGTVFTPLVAITDTDTKERGALTLTWPSIWLILCKFHVRQCWSNHRKKALKLGWSQDFPKLQIQSRLCALEEQLLLSTNYNSASKILAEEKDALTRLKPLSDMESAANAGLLHVRYLSETWMPISLWHSWSQQGRITASKQLKIDVEGVIPTTNHLEAFNGVLKRKHLYRWQRAGKRLRIDLLIFLLITRILPGIYQHRNIQEEYSAWLKVRFSAESGGIDLLARRKVPTAVDLPSTILPLAWWCEELATKSSEEIAYIIQHNRLDMVRWTDSYTVMASCASRIADVRNPGHKRYSVWIATYGLAFCQCPGFNNGGGACKHLWALRRCVMMLIKDQKLHPGYFAFLFPNTADEARNIYQQYYSKSSNEAIQKDLTDVTYRSSSAIEQLSKQVCSLLIGTAENTDIDISISDEDSEDSSDIGSNSESEIDELTILNEYAKAGVIVQVKDRVLHAARWILPQLHGLSSLLEETRYHGISFQENNELPELLLLSKSIQECLSTMVTTANDTASSTITDTIGRKESAVSRFPVHNSIVEIPSQNVPKKRVLLPPSPERKQRRKTSHSVR</sequence>
<feature type="compositionally biased region" description="Basic residues" evidence="2">
    <location>
        <begin position="953"/>
        <end position="963"/>
    </location>
</feature>